<dbReference type="EMBL" id="LVKI01000019">
    <property type="protein sequence ID" value="OAQ07992.1"/>
    <property type="molecule type" value="Genomic_DNA"/>
</dbReference>
<evidence type="ECO:0000259" key="1">
    <source>
        <dbReference type="Pfam" id="PF03358"/>
    </source>
</evidence>
<reference evidence="3" key="1">
    <citation type="submission" date="2016-03" db="EMBL/GenBank/DDBJ databases">
        <authorList>
            <person name="Johnson T.J."/>
            <person name="Youmans B."/>
            <person name="Case K."/>
            <person name="Noll S."/>
        </authorList>
    </citation>
    <scope>NUCLEOTIDE SEQUENCE [LARGE SCALE GENOMIC DNA]</scope>
    <source>
        <strain evidence="3">UMNLAv8</strain>
    </source>
</reference>
<dbReference type="PANTHER" id="PTHR30543:SF21">
    <property type="entry name" value="NAD(P)H-DEPENDENT FMN REDUCTASE LOT6"/>
    <property type="match status" value="1"/>
</dbReference>
<dbReference type="PANTHER" id="PTHR30543">
    <property type="entry name" value="CHROMATE REDUCTASE"/>
    <property type="match status" value="1"/>
</dbReference>
<dbReference type="OrthoDB" id="9812295at2"/>
<gene>
    <name evidence="2" type="ORF">A3O14_05125</name>
</gene>
<dbReference type="InterPro" id="IPR050712">
    <property type="entry name" value="NAD(P)H-dep_reductase"/>
</dbReference>
<dbReference type="Proteomes" id="UP000078520">
    <property type="component" value="Unassembled WGS sequence"/>
</dbReference>
<dbReference type="Pfam" id="PF03358">
    <property type="entry name" value="FMN_red"/>
    <property type="match status" value="1"/>
</dbReference>
<dbReference type="InterPro" id="IPR029039">
    <property type="entry name" value="Flavoprotein-like_sf"/>
</dbReference>
<sequence length="205" mass="23377">MVTVNVILGSNRQVAIGKRLFKYLENQIAPLVGERDEITFKFITLDQYHLDFFHEDLPPINNPERKLAPNEQQWIDDMQAADGYIFITPEYNHSIPAVLKNAIDYLAFEGNRKPTKIISYADSMRAGQFGGEALREVINRLGFITLPMITTVGKVTANFSADGFLLEDAPSGAYYQKKLLETLHEIGFYSRILKDHPYQEFNSKV</sequence>
<dbReference type="InterPro" id="IPR005025">
    <property type="entry name" value="FMN_Rdtase-like_dom"/>
</dbReference>
<protein>
    <recommendedName>
        <fullName evidence="1">NADPH-dependent FMN reductase-like domain-containing protein</fullName>
    </recommendedName>
</protein>
<dbReference type="AlphaFoldDB" id="A0A179C9X4"/>
<dbReference type="GO" id="GO:0016491">
    <property type="term" value="F:oxidoreductase activity"/>
    <property type="evidence" value="ECO:0007669"/>
    <property type="project" value="InterPro"/>
</dbReference>
<proteinExistence type="predicted"/>
<dbReference type="GO" id="GO:0010181">
    <property type="term" value="F:FMN binding"/>
    <property type="evidence" value="ECO:0007669"/>
    <property type="project" value="TreeGrafter"/>
</dbReference>
<comment type="caution">
    <text evidence="2">The sequence shown here is derived from an EMBL/GenBank/DDBJ whole genome shotgun (WGS) entry which is preliminary data.</text>
</comment>
<dbReference type="Gene3D" id="3.40.50.360">
    <property type="match status" value="1"/>
</dbReference>
<accession>A0A179C9X4</accession>
<feature type="domain" description="NADPH-dependent FMN reductase-like" evidence="1">
    <location>
        <begin position="4"/>
        <end position="148"/>
    </location>
</feature>
<organism evidence="2 3">
    <name type="scientific">Ligilactobacillus aviarius</name>
    <dbReference type="NCBI Taxonomy" id="1606"/>
    <lineage>
        <taxon>Bacteria</taxon>
        <taxon>Bacillati</taxon>
        <taxon>Bacillota</taxon>
        <taxon>Bacilli</taxon>
        <taxon>Lactobacillales</taxon>
        <taxon>Lactobacillaceae</taxon>
        <taxon>Ligilactobacillus</taxon>
    </lineage>
</organism>
<dbReference type="RefSeq" id="WP_064208757.1">
    <property type="nucleotide sequence ID" value="NZ_LVKC01000005.1"/>
</dbReference>
<dbReference type="GO" id="GO:0005829">
    <property type="term" value="C:cytosol"/>
    <property type="evidence" value="ECO:0007669"/>
    <property type="project" value="TreeGrafter"/>
</dbReference>
<dbReference type="SUPFAM" id="SSF52218">
    <property type="entry name" value="Flavoproteins"/>
    <property type="match status" value="1"/>
</dbReference>
<evidence type="ECO:0000313" key="2">
    <source>
        <dbReference type="EMBL" id="OAQ07992.1"/>
    </source>
</evidence>
<evidence type="ECO:0000313" key="3">
    <source>
        <dbReference type="Proteomes" id="UP000078520"/>
    </source>
</evidence>
<name>A0A179C9X4_9LACO</name>